<dbReference type="SUPFAM" id="SSF56436">
    <property type="entry name" value="C-type lectin-like"/>
    <property type="match status" value="2"/>
</dbReference>
<dbReference type="SMART" id="SM00034">
    <property type="entry name" value="CLECT"/>
    <property type="match status" value="2"/>
</dbReference>
<name>A0ABP0GV62_CLALP</name>
<dbReference type="Proteomes" id="UP001642483">
    <property type="component" value="Unassembled WGS sequence"/>
</dbReference>
<protein>
    <submittedName>
        <fullName evidence="8">Uncharacterized protein</fullName>
    </submittedName>
</protein>
<evidence type="ECO:0000256" key="3">
    <source>
        <dbReference type="ARBA" id="ARBA00022737"/>
    </source>
</evidence>
<dbReference type="Pfam" id="PF00059">
    <property type="entry name" value="Lectin_C"/>
    <property type="match status" value="2"/>
</dbReference>
<dbReference type="InterPro" id="IPR018097">
    <property type="entry name" value="EGF_Ca-bd_CS"/>
</dbReference>
<dbReference type="PROSITE" id="PS01187">
    <property type="entry name" value="EGF_CA"/>
    <property type="match status" value="2"/>
</dbReference>
<evidence type="ECO:0000313" key="8">
    <source>
        <dbReference type="EMBL" id="CAK8694529.1"/>
    </source>
</evidence>
<reference evidence="8 9" key="1">
    <citation type="submission" date="2024-02" db="EMBL/GenBank/DDBJ databases">
        <authorList>
            <person name="Daric V."/>
            <person name="Darras S."/>
        </authorList>
    </citation>
    <scope>NUCLEOTIDE SEQUENCE [LARGE SCALE GENOMIC DNA]</scope>
</reference>
<dbReference type="Gene3D" id="2.10.25.10">
    <property type="entry name" value="Laminin"/>
    <property type="match status" value="2"/>
</dbReference>
<evidence type="ECO:0000313" key="9">
    <source>
        <dbReference type="Proteomes" id="UP001642483"/>
    </source>
</evidence>
<dbReference type="Pfam" id="PF07645">
    <property type="entry name" value="EGF_CA"/>
    <property type="match status" value="1"/>
</dbReference>
<feature type="domain" description="C-type lectin" evidence="7">
    <location>
        <begin position="264"/>
        <end position="402"/>
    </location>
</feature>
<dbReference type="InterPro" id="IPR024731">
    <property type="entry name" value="NELL2-like_EGF"/>
</dbReference>
<keyword evidence="1 5" id="KW-0245">EGF-like domain</keyword>
<keyword evidence="2" id="KW-0732">Signal</keyword>
<evidence type="ECO:0000256" key="2">
    <source>
        <dbReference type="ARBA" id="ARBA00022729"/>
    </source>
</evidence>
<dbReference type="InterPro" id="IPR000152">
    <property type="entry name" value="EGF-type_Asp/Asn_hydroxyl_site"/>
</dbReference>
<evidence type="ECO:0000256" key="4">
    <source>
        <dbReference type="ARBA" id="ARBA00023157"/>
    </source>
</evidence>
<dbReference type="SUPFAM" id="SSF57196">
    <property type="entry name" value="EGF/Laminin"/>
    <property type="match status" value="1"/>
</dbReference>
<feature type="domain" description="EGF-like" evidence="6">
    <location>
        <begin position="404"/>
        <end position="442"/>
    </location>
</feature>
<comment type="caution">
    <text evidence="8">The sequence shown here is derived from an EMBL/GenBank/DDBJ whole genome shotgun (WGS) entry which is preliminary data.</text>
</comment>
<evidence type="ECO:0000256" key="5">
    <source>
        <dbReference type="PROSITE-ProRule" id="PRU00076"/>
    </source>
</evidence>
<dbReference type="PROSITE" id="PS50026">
    <property type="entry name" value="EGF_3"/>
    <property type="match status" value="2"/>
</dbReference>
<gene>
    <name evidence="8" type="ORF">CVLEPA_LOCUS27894</name>
</gene>
<dbReference type="PROSITE" id="PS50041">
    <property type="entry name" value="C_TYPE_LECTIN_2"/>
    <property type="match status" value="2"/>
</dbReference>
<dbReference type="Pfam" id="PF12947">
    <property type="entry name" value="EGF_3"/>
    <property type="match status" value="1"/>
</dbReference>
<comment type="caution">
    <text evidence="5">Lacks conserved residue(s) required for the propagation of feature annotation.</text>
</comment>
<dbReference type="CDD" id="cd00054">
    <property type="entry name" value="EGF_CA"/>
    <property type="match status" value="2"/>
</dbReference>
<dbReference type="InterPro" id="IPR000742">
    <property type="entry name" value="EGF"/>
</dbReference>
<dbReference type="Gene3D" id="3.10.100.10">
    <property type="entry name" value="Mannose-Binding Protein A, subunit A"/>
    <property type="match status" value="2"/>
</dbReference>
<dbReference type="CDD" id="cd00037">
    <property type="entry name" value="CLECT"/>
    <property type="match status" value="2"/>
</dbReference>
<dbReference type="InterPro" id="IPR016186">
    <property type="entry name" value="C-type_lectin-like/link_sf"/>
</dbReference>
<organism evidence="8 9">
    <name type="scientific">Clavelina lepadiformis</name>
    <name type="common">Light-bulb sea squirt</name>
    <name type="synonym">Ascidia lepadiformis</name>
    <dbReference type="NCBI Taxonomy" id="159417"/>
    <lineage>
        <taxon>Eukaryota</taxon>
        <taxon>Metazoa</taxon>
        <taxon>Chordata</taxon>
        <taxon>Tunicata</taxon>
        <taxon>Ascidiacea</taxon>
        <taxon>Aplousobranchia</taxon>
        <taxon>Clavelinidae</taxon>
        <taxon>Clavelina</taxon>
    </lineage>
</organism>
<dbReference type="PROSITE" id="PS00010">
    <property type="entry name" value="ASX_HYDROXYL"/>
    <property type="match status" value="2"/>
</dbReference>
<evidence type="ECO:0000259" key="7">
    <source>
        <dbReference type="PROSITE" id="PS50041"/>
    </source>
</evidence>
<keyword evidence="4" id="KW-1015">Disulfide bond</keyword>
<dbReference type="SMART" id="SM00179">
    <property type="entry name" value="EGF_CA"/>
    <property type="match status" value="2"/>
</dbReference>
<dbReference type="InterPro" id="IPR001881">
    <property type="entry name" value="EGF-like_Ca-bd_dom"/>
</dbReference>
<proteinExistence type="predicted"/>
<keyword evidence="9" id="KW-1185">Reference proteome</keyword>
<dbReference type="EMBL" id="CAWYQH010000141">
    <property type="protein sequence ID" value="CAK8694529.1"/>
    <property type="molecule type" value="Genomic_DNA"/>
</dbReference>
<dbReference type="InterPro" id="IPR049883">
    <property type="entry name" value="NOTCH1_EGF-like"/>
</dbReference>
<evidence type="ECO:0000259" key="6">
    <source>
        <dbReference type="PROSITE" id="PS50026"/>
    </source>
</evidence>
<evidence type="ECO:0000256" key="1">
    <source>
        <dbReference type="ARBA" id="ARBA00022536"/>
    </source>
</evidence>
<dbReference type="PANTHER" id="PTHR24039">
    <property type="entry name" value="FIBRILLIN-RELATED"/>
    <property type="match status" value="1"/>
</dbReference>
<sequence>MYDRVYSHFIHQEFDEERKIMMLDKKQKRKLFCFLVFLQLISLVISDTQVVLEDGTELKFYSSPGPKTFHEAQTFCQKEGSDLMSVNRRTVINVSSARFLRDMNTDHWVGGYRPSMGIWGWQDGSPLNQVNFSFWERGYPSMNLSEDAAILQRKIGLVTTWTDSSTDVKAKFICEKNHPKSMNGTMYYIGGSSQCQNTTAGLAECKCEPYYETKDGFTCQDIDECAESGTNECLPDEICRNRNPSYYCDCPGDIEYCIVHQLTLNGLKYQFYNKAVNQTDAEELCQSQDSRLVKITSKSTHEAIHRAMQSFTRFYDQSRVVKTGYWINGFKQNRSDNWRWTDGTLITIFNDSVSYPRFGSQPVRESKHKNDVGLTIVRSNKTKRSGGFAEIRRHNLVKFICEKDIDECTNGSALCSFHATCANTHGSYICACKRGYHGDGFTCKQNLCENATLMGFNFVATAVNETAYSEEKCTNGSAEASVLCKNHRRNNSGVVSWPAEFDETSIFNNTCNLKLQNIRVLSKNATQTEIDSTVLELKRILAQKDDITSTEFLHVRDVLYSASEILMFHSVKATRNTLLEIAFIVSNVSNLLNEKQSESLESERKAKQDMAQVLIDLARKVVINNGSYTAQTENVVVEIEDQNLNEAEMSGINKTFNNVTNSPNLQISIPPEAVTESQTSPNQSTIRSVFLLFKEDEFFPSNEWNASWVSLFFSFANLPDDR</sequence>
<dbReference type="InterPro" id="IPR016187">
    <property type="entry name" value="CTDL_fold"/>
</dbReference>
<feature type="domain" description="C-type lectin" evidence="7">
    <location>
        <begin position="60"/>
        <end position="175"/>
    </location>
</feature>
<keyword evidence="3" id="KW-0677">Repeat</keyword>
<accession>A0ABP0GV62</accession>
<dbReference type="InterPro" id="IPR001304">
    <property type="entry name" value="C-type_lectin-like"/>
</dbReference>
<feature type="domain" description="EGF-like" evidence="6">
    <location>
        <begin position="221"/>
        <end position="258"/>
    </location>
</feature>
<dbReference type="SMART" id="SM00181">
    <property type="entry name" value="EGF"/>
    <property type="match status" value="2"/>
</dbReference>